<keyword evidence="8" id="KW-1185">Reference proteome</keyword>
<dbReference type="EMBL" id="JASNQZ010000012">
    <property type="protein sequence ID" value="KAL0950034.1"/>
    <property type="molecule type" value="Genomic_DNA"/>
</dbReference>
<keyword evidence="2 6" id="KW-0812">Transmembrane</keyword>
<evidence type="ECO:0000256" key="4">
    <source>
        <dbReference type="ARBA" id="ARBA00023136"/>
    </source>
</evidence>
<evidence type="ECO:0000256" key="6">
    <source>
        <dbReference type="SAM" id="Phobius"/>
    </source>
</evidence>
<feature type="transmembrane region" description="Helical" evidence="6">
    <location>
        <begin position="54"/>
        <end position="76"/>
    </location>
</feature>
<dbReference type="Pfam" id="PF07946">
    <property type="entry name" value="CCDC47"/>
    <property type="match status" value="1"/>
</dbReference>
<evidence type="ECO:0000256" key="2">
    <source>
        <dbReference type="ARBA" id="ARBA00022692"/>
    </source>
</evidence>
<sequence>METKLWLFLNPFNQTNMSGFLTTLLTRLTPPPFHNPPEYDGLEFRKGIFVFRPAYFQTEALLLGCLVTYIVVFFYGKSQNFRKANKWLDAHLPLLTAQFSSPTNGGLTSDGFSDLFNFSTGRRNVAKLHTIFTLRPRHDIVQMIFQIGRTFVDLEHRYTDDIQLDFTLSSSALPGGCDFVWAIAKKEELRSVKSDRWDLVRCSYYVLSAFLKFCLQTFTKTTENSALPPLVSVMSEYADVTESILKTTNIATVLQNPAVLPYFRSLSITDQPRERPTTGPLSPTEREKHVILSLHAPSSSDAGATLPLVTAVFSFVDVLSKINLRPETKTKLRKVREDLDKDLKEEATREKKEEQEAALEDKKAAKRKIEEDRIARLSAAEQKKILERERKRALRKSQGKVAVRK</sequence>
<keyword evidence="4 6" id="KW-0472">Membrane</keyword>
<dbReference type="PANTHER" id="PTHR12883">
    <property type="entry name" value="ADIPOCYTE-SPECIFIC PROTEIN 4-RELATED"/>
    <property type="match status" value="1"/>
</dbReference>
<evidence type="ECO:0000256" key="3">
    <source>
        <dbReference type="ARBA" id="ARBA00022989"/>
    </source>
</evidence>
<evidence type="ECO:0000313" key="8">
    <source>
        <dbReference type="Proteomes" id="UP001556367"/>
    </source>
</evidence>
<dbReference type="PANTHER" id="PTHR12883:SF0">
    <property type="entry name" value="PAT COMPLEX SUBUNIT CCDC47"/>
    <property type="match status" value="1"/>
</dbReference>
<protein>
    <recommendedName>
        <fullName evidence="9">Coiled-coil domain-containing protein 47</fullName>
    </recommendedName>
</protein>
<keyword evidence="3 6" id="KW-1133">Transmembrane helix</keyword>
<accession>A0ABR3J345</accession>
<gene>
    <name evidence="7" type="ORF">HGRIS_010042</name>
</gene>
<dbReference type="InterPro" id="IPR012879">
    <property type="entry name" value="CCDC47"/>
</dbReference>
<feature type="region of interest" description="Disordered" evidence="5">
    <location>
        <begin position="345"/>
        <end position="365"/>
    </location>
</feature>
<dbReference type="Proteomes" id="UP001556367">
    <property type="component" value="Unassembled WGS sequence"/>
</dbReference>
<proteinExistence type="predicted"/>
<evidence type="ECO:0008006" key="9">
    <source>
        <dbReference type="Google" id="ProtNLM"/>
    </source>
</evidence>
<evidence type="ECO:0000256" key="5">
    <source>
        <dbReference type="SAM" id="MobiDB-lite"/>
    </source>
</evidence>
<comment type="subcellular location">
    <subcellularLocation>
        <location evidence="1">Membrane</location>
        <topology evidence="1">Single-pass membrane protein</topology>
    </subcellularLocation>
</comment>
<evidence type="ECO:0000256" key="1">
    <source>
        <dbReference type="ARBA" id="ARBA00004167"/>
    </source>
</evidence>
<evidence type="ECO:0000313" key="7">
    <source>
        <dbReference type="EMBL" id="KAL0950034.1"/>
    </source>
</evidence>
<reference evidence="8" key="1">
    <citation type="submission" date="2024-06" db="EMBL/GenBank/DDBJ databases">
        <title>Multi-omics analyses provide insights into the biosynthesis of the anticancer antibiotic pleurotin in Hohenbuehelia grisea.</title>
        <authorList>
            <person name="Weaver J.A."/>
            <person name="Alberti F."/>
        </authorList>
    </citation>
    <scope>NUCLEOTIDE SEQUENCE [LARGE SCALE GENOMIC DNA]</scope>
    <source>
        <strain evidence="8">T-177</strain>
    </source>
</reference>
<comment type="caution">
    <text evidence="7">The sequence shown here is derived from an EMBL/GenBank/DDBJ whole genome shotgun (WGS) entry which is preliminary data.</text>
</comment>
<organism evidence="7 8">
    <name type="scientific">Hohenbuehelia grisea</name>
    <dbReference type="NCBI Taxonomy" id="104357"/>
    <lineage>
        <taxon>Eukaryota</taxon>
        <taxon>Fungi</taxon>
        <taxon>Dikarya</taxon>
        <taxon>Basidiomycota</taxon>
        <taxon>Agaricomycotina</taxon>
        <taxon>Agaricomycetes</taxon>
        <taxon>Agaricomycetidae</taxon>
        <taxon>Agaricales</taxon>
        <taxon>Pleurotineae</taxon>
        <taxon>Pleurotaceae</taxon>
        <taxon>Hohenbuehelia</taxon>
    </lineage>
</organism>
<name>A0ABR3J345_9AGAR</name>